<accession>A0A7J7K7G8</accession>
<dbReference type="PANTHER" id="PTHR46708">
    <property type="entry name" value="TENASCIN"/>
    <property type="match status" value="1"/>
</dbReference>
<evidence type="ECO:0000256" key="2">
    <source>
        <dbReference type="SAM" id="SignalP"/>
    </source>
</evidence>
<dbReference type="InterPro" id="IPR003961">
    <property type="entry name" value="FN3_dom"/>
</dbReference>
<dbReference type="SUPFAM" id="SSF49265">
    <property type="entry name" value="Fibronectin type III"/>
    <property type="match status" value="1"/>
</dbReference>
<dbReference type="SMART" id="SM00060">
    <property type="entry name" value="FN3"/>
    <property type="match status" value="2"/>
</dbReference>
<dbReference type="Pfam" id="PF00041">
    <property type="entry name" value="fn3"/>
    <property type="match status" value="2"/>
</dbReference>
<dbReference type="PANTHER" id="PTHR46708:SF2">
    <property type="entry name" value="FIBRONECTIN TYPE-III DOMAIN-CONTAINING PROTEIN"/>
    <property type="match status" value="1"/>
</dbReference>
<feature type="chain" id="PRO_5029637054" description="Fibronectin type-III domain-containing protein" evidence="2">
    <location>
        <begin position="26"/>
        <end position="250"/>
    </location>
</feature>
<proteinExistence type="predicted"/>
<dbReference type="CDD" id="cd00063">
    <property type="entry name" value="FN3"/>
    <property type="match status" value="2"/>
</dbReference>
<keyword evidence="2" id="KW-0732">Signal</keyword>
<evidence type="ECO:0000259" key="3">
    <source>
        <dbReference type="PROSITE" id="PS50853"/>
    </source>
</evidence>
<name>A0A7J7K7G8_BUGNE</name>
<dbReference type="InterPro" id="IPR050991">
    <property type="entry name" value="ECM_Regulatory_Proteins"/>
</dbReference>
<dbReference type="AlphaFoldDB" id="A0A7J7K7G8"/>
<feature type="signal peptide" evidence="2">
    <location>
        <begin position="1"/>
        <end position="25"/>
    </location>
</feature>
<evidence type="ECO:0000313" key="4">
    <source>
        <dbReference type="EMBL" id="KAF6034125.1"/>
    </source>
</evidence>
<comment type="caution">
    <text evidence="4">The sequence shown here is derived from an EMBL/GenBank/DDBJ whole genome shotgun (WGS) entry which is preliminary data.</text>
</comment>
<keyword evidence="5" id="KW-1185">Reference proteome</keyword>
<dbReference type="Proteomes" id="UP000593567">
    <property type="component" value="Unassembled WGS sequence"/>
</dbReference>
<dbReference type="InterPro" id="IPR013783">
    <property type="entry name" value="Ig-like_fold"/>
</dbReference>
<dbReference type="InterPro" id="IPR036116">
    <property type="entry name" value="FN3_sf"/>
</dbReference>
<gene>
    <name evidence="4" type="ORF">EB796_007567</name>
</gene>
<evidence type="ECO:0000313" key="5">
    <source>
        <dbReference type="Proteomes" id="UP000593567"/>
    </source>
</evidence>
<sequence length="250" mass="27519">MLSRLLLYEFLMLTAFPADVVPTKANPSGTNITLEWTYDDTHVVSGFRLSCIPAVGLCADRSSPLDIPDNTVRTYTLQGATPGRVYTVSIQAYVNTTSDSVQSGWVDFNEVEPGLLSPENLMITERRDTSVTLKWDEPPGMADISYYEVTCTDSDGKLTSVNTTGNSPFIIDNLTEGHGYTFVVKSVSSMGKRSPQSNEVKYKVAPTIPESVEVQILPGSSMLNFTWSLGTGRRDGFETVLFTTEGEYHR</sequence>
<dbReference type="PROSITE" id="PS50853">
    <property type="entry name" value="FN3"/>
    <property type="match status" value="2"/>
</dbReference>
<reference evidence="4" key="1">
    <citation type="submission" date="2020-06" db="EMBL/GenBank/DDBJ databases">
        <title>Draft genome of Bugula neritina, a colonial animal packing powerful symbionts and potential medicines.</title>
        <authorList>
            <person name="Rayko M."/>
        </authorList>
    </citation>
    <scope>NUCLEOTIDE SEQUENCE [LARGE SCALE GENOMIC DNA]</scope>
    <source>
        <strain evidence="4">Kwan_BN1</strain>
    </source>
</reference>
<dbReference type="Gene3D" id="2.60.40.10">
    <property type="entry name" value="Immunoglobulins"/>
    <property type="match status" value="2"/>
</dbReference>
<feature type="domain" description="Fibronectin type-III" evidence="3">
    <location>
        <begin position="117"/>
        <end position="207"/>
    </location>
</feature>
<dbReference type="OrthoDB" id="10253954at2759"/>
<keyword evidence="1" id="KW-0677">Repeat</keyword>
<dbReference type="EMBL" id="VXIV02001149">
    <property type="protein sequence ID" value="KAF6034125.1"/>
    <property type="molecule type" value="Genomic_DNA"/>
</dbReference>
<evidence type="ECO:0000256" key="1">
    <source>
        <dbReference type="ARBA" id="ARBA00022737"/>
    </source>
</evidence>
<feature type="domain" description="Fibronectin type-III" evidence="3">
    <location>
        <begin position="16"/>
        <end position="114"/>
    </location>
</feature>
<organism evidence="4 5">
    <name type="scientific">Bugula neritina</name>
    <name type="common">Brown bryozoan</name>
    <name type="synonym">Sertularia neritina</name>
    <dbReference type="NCBI Taxonomy" id="10212"/>
    <lineage>
        <taxon>Eukaryota</taxon>
        <taxon>Metazoa</taxon>
        <taxon>Spiralia</taxon>
        <taxon>Lophotrochozoa</taxon>
        <taxon>Bryozoa</taxon>
        <taxon>Gymnolaemata</taxon>
        <taxon>Cheilostomatida</taxon>
        <taxon>Flustrina</taxon>
        <taxon>Buguloidea</taxon>
        <taxon>Bugulidae</taxon>
        <taxon>Bugula</taxon>
    </lineage>
</organism>
<protein>
    <recommendedName>
        <fullName evidence="3">Fibronectin type-III domain-containing protein</fullName>
    </recommendedName>
</protein>